<evidence type="ECO:0000256" key="2">
    <source>
        <dbReference type="ARBA" id="ARBA00022801"/>
    </source>
</evidence>
<keyword evidence="5" id="KW-1185">Reference proteome</keyword>
<organism evidence="4 5">
    <name type="scientific">Croceitalea rosinachiae</name>
    <dbReference type="NCBI Taxonomy" id="3075596"/>
    <lineage>
        <taxon>Bacteria</taxon>
        <taxon>Pseudomonadati</taxon>
        <taxon>Bacteroidota</taxon>
        <taxon>Flavobacteriia</taxon>
        <taxon>Flavobacteriales</taxon>
        <taxon>Flavobacteriaceae</taxon>
        <taxon>Croceitalea</taxon>
    </lineage>
</organism>
<dbReference type="InterPro" id="IPR006683">
    <property type="entry name" value="Thioestr_dom"/>
</dbReference>
<dbReference type="Gene3D" id="3.10.129.10">
    <property type="entry name" value="Hotdog Thioesterase"/>
    <property type="match status" value="1"/>
</dbReference>
<comment type="caution">
    <text evidence="4">The sequence shown here is derived from an EMBL/GenBank/DDBJ whole genome shotgun (WGS) entry which is preliminary data.</text>
</comment>
<dbReference type="SUPFAM" id="SSF54637">
    <property type="entry name" value="Thioesterase/thiol ester dehydrase-isomerase"/>
    <property type="match status" value="1"/>
</dbReference>
<dbReference type="NCBIfam" id="TIGR00369">
    <property type="entry name" value="unchar_dom_1"/>
    <property type="match status" value="1"/>
</dbReference>
<evidence type="ECO:0000256" key="1">
    <source>
        <dbReference type="ARBA" id="ARBA00008324"/>
    </source>
</evidence>
<dbReference type="InterPro" id="IPR029069">
    <property type="entry name" value="HotDog_dom_sf"/>
</dbReference>
<dbReference type="PANTHER" id="PTHR43240">
    <property type="entry name" value="1,4-DIHYDROXY-2-NAPHTHOYL-COA THIOESTERASE 1"/>
    <property type="match status" value="1"/>
</dbReference>
<reference evidence="4 5" key="1">
    <citation type="submission" date="2023-09" db="EMBL/GenBank/DDBJ databases">
        <authorList>
            <person name="Rey-Velasco X."/>
        </authorList>
    </citation>
    <scope>NUCLEOTIDE SEQUENCE [LARGE SCALE GENOMIC DNA]</scope>
    <source>
        <strain evidence="4 5">F388</strain>
    </source>
</reference>
<evidence type="ECO:0000313" key="5">
    <source>
        <dbReference type="Proteomes" id="UP001255246"/>
    </source>
</evidence>
<gene>
    <name evidence="4" type="ORF">RM706_09970</name>
</gene>
<dbReference type="EMBL" id="JAVRHR010000002">
    <property type="protein sequence ID" value="MDT0607357.1"/>
    <property type="molecule type" value="Genomic_DNA"/>
</dbReference>
<comment type="similarity">
    <text evidence="1">Belongs to the thioesterase PaaI family.</text>
</comment>
<dbReference type="RefSeq" id="WP_311350971.1">
    <property type="nucleotide sequence ID" value="NZ_JAVRHR010000002.1"/>
</dbReference>
<proteinExistence type="inferred from homology"/>
<accession>A0ABU3AAZ2</accession>
<dbReference type="Proteomes" id="UP001255246">
    <property type="component" value="Unassembled WGS sequence"/>
</dbReference>
<keyword evidence="2" id="KW-0378">Hydrolase</keyword>
<dbReference type="PANTHER" id="PTHR43240:SF5">
    <property type="entry name" value="1,4-DIHYDROXY-2-NAPHTHOYL-COA THIOESTERASE 1"/>
    <property type="match status" value="1"/>
</dbReference>
<dbReference type="CDD" id="cd03443">
    <property type="entry name" value="PaaI_thioesterase"/>
    <property type="match status" value="1"/>
</dbReference>
<protein>
    <submittedName>
        <fullName evidence="4">Hotdog fold thioesterase</fullName>
    </submittedName>
</protein>
<sequence>MEEHKKKILSVCNQICKGTLMETLDIEYVDVGENFLIGRMPVNSRVYQPDGVLHGGATVALAESVGSAASYIFLDGNEFFVRGIEIAANHVKSAREGYVYARAIIIHKGKTTQLWEIKVTNESNELISNCKLTTIALPKKN</sequence>
<name>A0ABU3AAZ2_9FLAO</name>
<evidence type="ECO:0000313" key="4">
    <source>
        <dbReference type="EMBL" id="MDT0607357.1"/>
    </source>
</evidence>
<dbReference type="InterPro" id="IPR003736">
    <property type="entry name" value="PAAI_dom"/>
</dbReference>
<evidence type="ECO:0000259" key="3">
    <source>
        <dbReference type="Pfam" id="PF03061"/>
    </source>
</evidence>
<dbReference type="Pfam" id="PF03061">
    <property type="entry name" value="4HBT"/>
    <property type="match status" value="1"/>
</dbReference>
<feature type="domain" description="Thioesterase" evidence="3">
    <location>
        <begin position="51"/>
        <end position="126"/>
    </location>
</feature>